<sequence>MFRHSFRARAAAALLAASFVATQAQAQSPSRNLAPGFSTRPVASKLVIVPADMELFSLSGGGVMEPRADWTDAAQKHFRTALMARADVVGGDTSELKESDLDELGQLNALHGTVAEAVFAHHMLKMPPLPTKNDALDWTLGEAVKPLHERTNADYALFFWVRDSYASAERKAAMVGMMILGAALGVAVVPAGGQQIGYASLVDLKTGRIVWFNNLARASGDLREPKAAQETVEALLKTFPLRK</sequence>
<comment type="caution">
    <text evidence="2">The sequence shown here is derived from an EMBL/GenBank/DDBJ whole genome shotgun (WGS) entry which is preliminary data.</text>
</comment>
<proteinExistence type="predicted"/>
<protein>
    <recommendedName>
        <fullName evidence="4">DUF4136 domain-containing protein</fullName>
    </recommendedName>
</protein>
<evidence type="ECO:0000313" key="3">
    <source>
        <dbReference type="Proteomes" id="UP000806285"/>
    </source>
</evidence>
<keyword evidence="1" id="KW-0732">Signal</keyword>
<organism evidence="2 3">
    <name type="scientific">Ramlibacter pallidus</name>
    <dbReference type="NCBI Taxonomy" id="2780087"/>
    <lineage>
        <taxon>Bacteria</taxon>
        <taxon>Pseudomonadati</taxon>
        <taxon>Pseudomonadota</taxon>
        <taxon>Betaproteobacteria</taxon>
        <taxon>Burkholderiales</taxon>
        <taxon>Comamonadaceae</taxon>
        <taxon>Ramlibacter</taxon>
    </lineage>
</organism>
<dbReference type="EMBL" id="JADDIV010000003">
    <property type="protein sequence ID" value="MBE7368030.1"/>
    <property type="molecule type" value="Genomic_DNA"/>
</dbReference>
<accession>A0ABR9S3E8</accession>
<dbReference type="Proteomes" id="UP000806285">
    <property type="component" value="Unassembled WGS sequence"/>
</dbReference>
<gene>
    <name evidence="2" type="ORF">IM787_10660</name>
</gene>
<keyword evidence="3" id="KW-1185">Reference proteome</keyword>
<feature type="signal peptide" evidence="1">
    <location>
        <begin position="1"/>
        <end position="26"/>
    </location>
</feature>
<name>A0ABR9S3E8_9BURK</name>
<dbReference type="RefSeq" id="WP_193676648.1">
    <property type="nucleotide sequence ID" value="NZ_JADDIV010000003.1"/>
</dbReference>
<reference evidence="2 3" key="1">
    <citation type="submission" date="2020-10" db="EMBL/GenBank/DDBJ databases">
        <title>Ramlibacter sp. HM2 16S ribosomal RNA gene Genome sequencing and assembly.</title>
        <authorList>
            <person name="Kang M."/>
        </authorList>
    </citation>
    <scope>NUCLEOTIDE SEQUENCE [LARGE SCALE GENOMIC DNA]</scope>
    <source>
        <strain evidence="2 3">HM2</strain>
    </source>
</reference>
<feature type="chain" id="PRO_5046781478" description="DUF4136 domain-containing protein" evidence="1">
    <location>
        <begin position="27"/>
        <end position="243"/>
    </location>
</feature>
<evidence type="ECO:0000256" key="1">
    <source>
        <dbReference type="SAM" id="SignalP"/>
    </source>
</evidence>
<evidence type="ECO:0000313" key="2">
    <source>
        <dbReference type="EMBL" id="MBE7368030.1"/>
    </source>
</evidence>
<evidence type="ECO:0008006" key="4">
    <source>
        <dbReference type="Google" id="ProtNLM"/>
    </source>
</evidence>